<dbReference type="InterPro" id="IPR018490">
    <property type="entry name" value="cNMP-bd_dom_sf"/>
</dbReference>
<dbReference type="Gene3D" id="2.60.120.10">
    <property type="entry name" value="Jelly Rolls"/>
    <property type="match status" value="1"/>
</dbReference>
<keyword evidence="6" id="KW-1185">Reference proteome</keyword>
<dbReference type="EMBL" id="QGDJ01000005">
    <property type="protein sequence ID" value="PWJ18074.1"/>
    <property type="molecule type" value="Genomic_DNA"/>
</dbReference>
<name>A0A2Y9ATE0_9RHOB</name>
<dbReference type="CDD" id="cd00038">
    <property type="entry name" value="CAP_ED"/>
    <property type="match status" value="1"/>
</dbReference>
<feature type="region of interest" description="Disordered" evidence="1">
    <location>
        <begin position="241"/>
        <end position="267"/>
    </location>
</feature>
<protein>
    <submittedName>
        <fullName evidence="4">CRP-like cAMP-binding protein</fullName>
    </submittedName>
    <submittedName>
        <fullName evidence="5">cAMP-binding domain of CRP or a regulatory subunit of cAMP-dependent protein kinases</fullName>
    </submittedName>
</protein>
<dbReference type="Pfam" id="PF00027">
    <property type="entry name" value="cNMP_binding"/>
    <property type="match status" value="1"/>
</dbReference>
<dbReference type="AlphaFoldDB" id="A0A2Y9ATE0"/>
<dbReference type="InterPro" id="IPR014710">
    <property type="entry name" value="RmlC-like_jellyroll"/>
</dbReference>
<dbReference type="NCBIfam" id="NF047864">
    <property type="entry name" value="CBU_0592_membra"/>
    <property type="match status" value="1"/>
</dbReference>
<feature type="transmembrane region" description="Helical" evidence="2">
    <location>
        <begin position="67"/>
        <end position="85"/>
    </location>
</feature>
<feature type="compositionally biased region" description="Low complexity" evidence="1">
    <location>
        <begin position="254"/>
        <end position="267"/>
    </location>
</feature>
<sequence length="267" mass="28871">MDAILTAAETLPPGLFNLAGMIGVGFYLGSYLLLQAAVIKGTGYLYPALNLTASALVLVSLVTNFNLYSAIVQISWIVISLGGMTRRYIAHRRIRFTDEEEALRQHMLGGLEPLVARRMFDRAEWVDVEPGRDFVTQGEPVDALWVLWDGAVDIIVEGTRITTMPAPTFVGELSVLNGEPSIGTARATDRTRVLRLPVKELQAVIAGNQATRLQLEGLLSRASRYKLGNANLRIARFLATGEGEAGPPRPGLDQPARGPQAAPAQPG</sequence>
<evidence type="ECO:0000256" key="2">
    <source>
        <dbReference type="SAM" id="Phobius"/>
    </source>
</evidence>
<dbReference type="Proteomes" id="UP000251571">
    <property type="component" value="Unassembled WGS sequence"/>
</dbReference>
<dbReference type="SMART" id="SM00100">
    <property type="entry name" value="cNMP"/>
    <property type="match status" value="1"/>
</dbReference>
<keyword evidence="2" id="KW-0812">Transmembrane</keyword>
<dbReference type="InterPro" id="IPR058058">
    <property type="entry name" value="CBU_0592-like"/>
</dbReference>
<feature type="domain" description="Cyclic nucleotide-binding" evidence="3">
    <location>
        <begin position="107"/>
        <end position="205"/>
    </location>
</feature>
<feature type="transmembrane region" description="Helical" evidence="2">
    <location>
        <begin position="15"/>
        <end position="34"/>
    </location>
</feature>
<gene>
    <name evidence="4" type="ORF">BCF38_10561</name>
    <name evidence="5" type="ORF">SAMN05421539_10561</name>
</gene>
<dbReference type="InterPro" id="IPR000595">
    <property type="entry name" value="cNMP-bd_dom"/>
</dbReference>
<dbReference type="RefSeq" id="WP_109564568.1">
    <property type="nucleotide sequence ID" value="NZ_QGDJ01000005.1"/>
</dbReference>
<feature type="transmembrane region" description="Helical" evidence="2">
    <location>
        <begin position="43"/>
        <end position="61"/>
    </location>
</feature>
<keyword evidence="2" id="KW-1133">Transmembrane helix</keyword>
<dbReference type="Pfam" id="PF26604">
    <property type="entry name" value="CBU_0592"/>
    <property type="match status" value="1"/>
</dbReference>
<dbReference type="PROSITE" id="PS50042">
    <property type="entry name" value="CNMP_BINDING_3"/>
    <property type="match status" value="1"/>
</dbReference>
<reference evidence="4 6" key="2">
    <citation type="submission" date="2018-03" db="EMBL/GenBank/DDBJ databases">
        <title>Genomic Encyclopedia of Archaeal and Bacterial Type Strains, Phase II (KMG-II): from individual species to whole genera.</title>
        <authorList>
            <person name="Goeker M."/>
        </authorList>
    </citation>
    <scope>NUCLEOTIDE SEQUENCE [LARGE SCALE GENOMIC DNA]</scope>
    <source>
        <strain evidence="4 6">DSM 25227</strain>
    </source>
</reference>
<proteinExistence type="predicted"/>
<evidence type="ECO:0000313" key="4">
    <source>
        <dbReference type="EMBL" id="PWJ18074.1"/>
    </source>
</evidence>
<reference evidence="5 7" key="1">
    <citation type="submission" date="2016-10" db="EMBL/GenBank/DDBJ databases">
        <authorList>
            <person name="Cai Z."/>
        </authorList>
    </citation>
    <scope>NUCLEOTIDE SEQUENCE [LARGE SCALE GENOMIC DNA]</scope>
    <source>
        <strain evidence="5 7">DSM 25227</strain>
    </source>
</reference>
<evidence type="ECO:0000259" key="3">
    <source>
        <dbReference type="PROSITE" id="PS50042"/>
    </source>
</evidence>
<evidence type="ECO:0000313" key="7">
    <source>
        <dbReference type="Proteomes" id="UP000251571"/>
    </source>
</evidence>
<organism evidence="5 7">
    <name type="scientific">Jannaschia seohaensis</name>
    <dbReference type="NCBI Taxonomy" id="475081"/>
    <lineage>
        <taxon>Bacteria</taxon>
        <taxon>Pseudomonadati</taxon>
        <taxon>Pseudomonadota</taxon>
        <taxon>Alphaproteobacteria</taxon>
        <taxon>Rhodobacterales</taxon>
        <taxon>Roseobacteraceae</taxon>
        <taxon>Jannaschia</taxon>
    </lineage>
</organism>
<keyword evidence="2" id="KW-0472">Membrane</keyword>
<dbReference type="EMBL" id="UETC01000005">
    <property type="protein sequence ID" value="SSA46598.1"/>
    <property type="molecule type" value="Genomic_DNA"/>
</dbReference>
<dbReference type="SUPFAM" id="SSF51206">
    <property type="entry name" value="cAMP-binding domain-like"/>
    <property type="match status" value="1"/>
</dbReference>
<dbReference type="OrthoDB" id="7946922at2"/>
<evidence type="ECO:0000256" key="1">
    <source>
        <dbReference type="SAM" id="MobiDB-lite"/>
    </source>
</evidence>
<accession>A0A2Y9ATE0</accession>
<dbReference type="Proteomes" id="UP000245839">
    <property type="component" value="Unassembled WGS sequence"/>
</dbReference>
<evidence type="ECO:0000313" key="5">
    <source>
        <dbReference type="EMBL" id="SSA46598.1"/>
    </source>
</evidence>
<evidence type="ECO:0000313" key="6">
    <source>
        <dbReference type="Proteomes" id="UP000245839"/>
    </source>
</evidence>